<gene>
    <name evidence="1" type="ORF">AL072_32995</name>
</gene>
<dbReference type="EMBL" id="CP012408">
    <property type="protein sequence ID" value="ALG75751.1"/>
    <property type="molecule type" value="Genomic_DNA"/>
</dbReference>
<reference evidence="1 2" key="2">
    <citation type="journal article" date="2016" name="Genome Announc.">
        <title>Complete Genome Sequence of a Strain of Azospirillum thiophilum Isolated from a Sulfide Spring.</title>
        <authorList>
            <person name="Fomenkov A."/>
            <person name="Vincze T."/>
            <person name="Grabovich M."/>
            <person name="Anton B.P."/>
            <person name="Dubinina G."/>
            <person name="Orlova M."/>
            <person name="Belousova E."/>
            <person name="Roberts R.J."/>
        </authorList>
    </citation>
    <scope>NUCLEOTIDE SEQUENCE [LARGE SCALE GENOMIC DNA]</scope>
    <source>
        <strain evidence="1 2">BV-S</strain>
    </source>
</reference>
<sequence>MLDIIAEAIATFDATSRAEILCDAIDTKTEALIAAKIRDRINAILGGRRAIREVTFSRLQCGRGPGDGREQNIDLVVCDGEATIAGGTCQDEGLHLIELKQYYDFDCARALKHPPYRGLQEEITYTLARLAAHQHRRIRSRYVIMAIVRLGPADTGATWKYTPRAKRQSLLKAMGEIDPVTAYLVDQRRSPGDATEAFPPPSATGEIDLGQIDGFEARLFWAAYAS</sequence>
<evidence type="ECO:0000313" key="2">
    <source>
        <dbReference type="Proteomes" id="UP000069935"/>
    </source>
</evidence>
<dbReference type="RefSeq" id="WP_060721776.1">
    <property type="nucleotide sequence ID" value="NZ_CP012408.1"/>
</dbReference>
<protein>
    <submittedName>
        <fullName evidence="1">Uncharacterized protein</fullName>
    </submittedName>
</protein>
<dbReference type="KEGG" id="ati:AL072_32995"/>
<accession>A0AAC8W605</accession>
<keyword evidence="2" id="KW-1185">Reference proteome</keyword>
<organism evidence="1 2">
    <name type="scientific">Azospirillum thiophilum</name>
    <dbReference type="NCBI Taxonomy" id="528244"/>
    <lineage>
        <taxon>Bacteria</taxon>
        <taxon>Pseudomonadati</taxon>
        <taxon>Pseudomonadota</taxon>
        <taxon>Alphaproteobacteria</taxon>
        <taxon>Rhodospirillales</taxon>
        <taxon>Azospirillaceae</taxon>
        <taxon>Azospirillum</taxon>
    </lineage>
</organism>
<reference evidence="2" key="1">
    <citation type="submission" date="2015-08" db="EMBL/GenBank/DDBJ databases">
        <title>Complete Genome Sequence of Azospirillum thiophilum BV-S.</title>
        <authorList>
            <person name="Fomenkov A."/>
            <person name="Vincze T."/>
            <person name="Grabovich M."/>
            <person name="Dubinina G."/>
            <person name="Orlova M."/>
            <person name="Belousova E."/>
            <person name="Roberts R.J."/>
        </authorList>
    </citation>
    <scope>NUCLEOTIDE SEQUENCE [LARGE SCALE GENOMIC DNA]</scope>
    <source>
        <strain evidence="2">BV-S</strain>
    </source>
</reference>
<dbReference type="Proteomes" id="UP000069935">
    <property type="component" value="Chromosome 8"/>
</dbReference>
<name>A0AAC8W605_9PROT</name>
<proteinExistence type="predicted"/>
<evidence type="ECO:0000313" key="1">
    <source>
        <dbReference type="EMBL" id="ALG75751.1"/>
    </source>
</evidence>
<dbReference type="AlphaFoldDB" id="A0AAC8W605"/>